<dbReference type="AlphaFoldDB" id="A0A4Z1SQB9"/>
<name>A0A4Z1SQB9_GIAMU</name>
<keyword evidence="2" id="KW-1185">Reference proteome</keyword>
<evidence type="ECO:0000313" key="2">
    <source>
        <dbReference type="Proteomes" id="UP000315496"/>
    </source>
</evidence>
<evidence type="ECO:0000313" key="1">
    <source>
        <dbReference type="EMBL" id="TNJ28006.1"/>
    </source>
</evidence>
<protein>
    <submittedName>
        <fullName evidence="1">Uncharacterized protein</fullName>
    </submittedName>
</protein>
<reference evidence="1 2" key="1">
    <citation type="submission" date="2019-05" db="EMBL/GenBank/DDBJ databases">
        <title>The compact genome of Giardia muris reveals important steps in the evolution of intestinal protozoan parasites.</title>
        <authorList>
            <person name="Xu F."/>
            <person name="Jimenez-Gonzalez A."/>
            <person name="Einarsson E."/>
            <person name="Astvaldsson A."/>
            <person name="Peirasmaki D."/>
            <person name="Eckmann L."/>
            <person name="Andersson J.O."/>
            <person name="Svard S.G."/>
            <person name="Jerlstrom-Hultqvist J."/>
        </authorList>
    </citation>
    <scope>NUCLEOTIDE SEQUENCE [LARGE SCALE GENOMIC DNA]</scope>
    <source>
        <strain evidence="1 2">Roberts-Thomson</strain>
    </source>
</reference>
<dbReference type="EMBL" id="VDLU01000003">
    <property type="protein sequence ID" value="TNJ28006.1"/>
    <property type="molecule type" value="Genomic_DNA"/>
</dbReference>
<accession>A0A4Z1SQB9</accession>
<dbReference type="Proteomes" id="UP000315496">
    <property type="component" value="Chromosome 3"/>
</dbReference>
<dbReference type="OrthoDB" id="10252885at2759"/>
<organism evidence="1 2">
    <name type="scientific">Giardia muris</name>
    <dbReference type="NCBI Taxonomy" id="5742"/>
    <lineage>
        <taxon>Eukaryota</taxon>
        <taxon>Metamonada</taxon>
        <taxon>Diplomonadida</taxon>
        <taxon>Hexamitidae</taxon>
        <taxon>Giardiinae</taxon>
        <taxon>Giardia</taxon>
    </lineage>
</organism>
<sequence>MKVLFIGGTASQVLAAAALQRRGVDCMVISAAPELEAPWLAVQLCDLYDHPDATRSTRLPPGLSLLHIKLAKDVTDPIKKTFVETSVASFWASSPLVTLASTLQTDPYFRFEEAALPALSLSELIPLPVSTHSLLHCKQYSTSQRRAILRFLRALREFVQSAYFWTLEETERGPSDRVALGDNDDTRYILEALQAGETALEVGNKFRVPETFLRQVLRVPLSDLPNVPFSDLLVIVIYLLQSFGAYRPTTAHLVLEYGLSDVAQTFERFVFSAGGLVLRDCQLRFEDKQILIDLPTSEHVPFQPDCICLSSPEVLPTFRRFFFILRQGDLLIELQGLYSEEHYNYQLIIPSGLVLLRVGSNKALPRDYFSIDFVALSDSKLGGFLNGEEALTVLQMELSAALGMTMDVWEDTCLVSLVFDFDYATYLRAAYSEDWEKRFAVYSCQQIPRLEVRSPGTNHVHPHPPPPGQEQLHIPAGGEDKLLFPILEEADHFIRHVLRFAEGETNDTNECAWYCDLHLTRRRAACSRLFQTKSEAR</sequence>
<dbReference type="VEuPathDB" id="GiardiaDB:GMRT_13481"/>
<comment type="caution">
    <text evidence="1">The sequence shown here is derived from an EMBL/GenBank/DDBJ whole genome shotgun (WGS) entry which is preliminary data.</text>
</comment>
<proteinExistence type="predicted"/>
<gene>
    <name evidence="1" type="ORF">GMRT_13481</name>
</gene>